<sequence length="258" mass="30555">MSIPVKLEAFEGPLDLLLHLIDKNKINIYDIPIVEITEQYLEYIKQMESKNLEIMSEFLVMAATLINIKSRMLLPSKVEEDEEEIDPRQELVERLLQYKMFKYMAEQLKDKQEDASRIMFKPPTIPEEIGDFKEEIDVSQLIGDLTLTKLHDIFKKVIKKQTDKIDPIRSKFGKIEREEIDLSHIFTYIQQYGIEHKKFYFSNLLKEESTKMEIIVTFLGILELIKLGRIKIEQDYMFDDIRITYLASDIIEMEEEGF</sequence>
<dbReference type="RefSeq" id="WP_058257981.1">
    <property type="nucleotide sequence ID" value="NZ_DUPS01000029.1"/>
</dbReference>
<protein>
    <recommendedName>
        <fullName evidence="2 3">Segregation and condensation protein A</fullName>
    </recommendedName>
</protein>
<accession>A0A0K8J5J4</accession>
<comment type="subunit">
    <text evidence="3">Component of a cohesin-like complex composed of ScpA, ScpB and the Smc homodimer, in which ScpA and ScpB bind to the head domain of Smc. The presence of the three proteins is required for the association of the complex with DNA.</text>
</comment>
<dbReference type="GO" id="GO:0007059">
    <property type="term" value="P:chromosome segregation"/>
    <property type="evidence" value="ECO:0007669"/>
    <property type="project" value="UniProtKB-UniRule"/>
</dbReference>
<keyword evidence="3" id="KW-0963">Cytoplasm</keyword>
<keyword evidence="3" id="KW-0132">Cell division</keyword>
<dbReference type="HAMAP" id="MF_01805">
    <property type="entry name" value="ScpA"/>
    <property type="match status" value="1"/>
</dbReference>
<dbReference type="KEGG" id="hsd:SD1D_1083"/>
<gene>
    <name evidence="3" type="primary">scpA</name>
    <name evidence="4" type="ORF">SD1D_1083</name>
</gene>
<evidence type="ECO:0000256" key="3">
    <source>
        <dbReference type="HAMAP-Rule" id="MF_01805"/>
    </source>
</evidence>
<dbReference type="PANTHER" id="PTHR33969">
    <property type="entry name" value="SEGREGATION AND CONDENSATION PROTEIN A"/>
    <property type="match status" value="1"/>
</dbReference>
<dbReference type="Proteomes" id="UP000196053">
    <property type="component" value="Chromosome I"/>
</dbReference>
<dbReference type="PANTHER" id="PTHR33969:SF2">
    <property type="entry name" value="SEGREGATION AND CONDENSATION PROTEIN A"/>
    <property type="match status" value="1"/>
</dbReference>
<dbReference type="AlphaFoldDB" id="A0A0K8J5J4"/>
<dbReference type="GO" id="GO:0051301">
    <property type="term" value="P:cell division"/>
    <property type="evidence" value="ECO:0007669"/>
    <property type="project" value="UniProtKB-KW"/>
</dbReference>
<name>A0A0K8J5J4_9FIRM</name>
<keyword evidence="5" id="KW-1185">Reference proteome</keyword>
<comment type="similarity">
    <text evidence="3">Belongs to the ScpA family.</text>
</comment>
<dbReference type="GO" id="GO:0006260">
    <property type="term" value="P:DNA replication"/>
    <property type="evidence" value="ECO:0007669"/>
    <property type="project" value="UniProtKB-UniRule"/>
</dbReference>
<dbReference type="EMBL" id="LN879430">
    <property type="protein sequence ID" value="CUH92629.1"/>
    <property type="molecule type" value="Genomic_DNA"/>
</dbReference>
<dbReference type="GO" id="GO:0005737">
    <property type="term" value="C:cytoplasm"/>
    <property type="evidence" value="ECO:0007669"/>
    <property type="project" value="UniProtKB-SubCell"/>
</dbReference>
<evidence type="ECO:0000256" key="1">
    <source>
        <dbReference type="ARBA" id="ARBA00022829"/>
    </source>
</evidence>
<evidence type="ECO:0000256" key="2">
    <source>
        <dbReference type="ARBA" id="ARBA00044777"/>
    </source>
</evidence>
<keyword evidence="1 3" id="KW-0159">Chromosome partition</keyword>
<dbReference type="Gene3D" id="6.10.250.2410">
    <property type="match status" value="1"/>
</dbReference>
<comment type="subcellular location">
    <subcellularLocation>
        <location evidence="3">Cytoplasm</location>
    </subcellularLocation>
    <text evidence="3">Associated with two foci at the outer edges of the nucleoid region in young cells, and at four foci within both cell halves in older cells.</text>
</comment>
<organism evidence="4 5">
    <name type="scientific">Herbinix luporum</name>
    <dbReference type="NCBI Taxonomy" id="1679721"/>
    <lineage>
        <taxon>Bacteria</taxon>
        <taxon>Bacillati</taxon>
        <taxon>Bacillota</taxon>
        <taxon>Clostridia</taxon>
        <taxon>Lachnospirales</taxon>
        <taxon>Lachnospiraceae</taxon>
        <taxon>Herbinix</taxon>
    </lineage>
</organism>
<evidence type="ECO:0000313" key="4">
    <source>
        <dbReference type="EMBL" id="CUH92629.1"/>
    </source>
</evidence>
<dbReference type="OrthoDB" id="9811016at2"/>
<evidence type="ECO:0000313" key="5">
    <source>
        <dbReference type="Proteomes" id="UP000196053"/>
    </source>
</evidence>
<keyword evidence="3" id="KW-0131">Cell cycle</keyword>
<dbReference type="Gene3D" id="1.10.10.580">
    <property type="entry name" value="Structural maintenance of chromosome 1. Chain E"/>
    <property type="match status" value="1"/>
</dbReference>
<dbReference type="InterPro" id="IPR003768">
    <property type="entry name" value="ScpA"/>
</dbReference>
<comment type="function">
    <text evidence="3">Participates in chromosomal partition during cell division. May act via the formation of a condensin-like complex containing Smc and ScpB that pull DNA away from mid-cell into both cell halves.</text>
</comment>
<proteinExistence type="inferred from homology"/>
<dbReference type="Pfam" id="PF02616">
    <property type="entry name" value="SMC_ScpA"/>
    <property type="match status" value="1"/>
</dbReference>
<dbReference type="InterPro" id="IPR023093">
    <property type="entry name" value="ScpA-like_C"/>
</dbReference>
<reference evidence="5" key="1">
    <citation type="submission" date="2015-09" db="EMBL/GenBank/DDBJ databases">
        <authorList>
            <person name="Wibberg D."/>
        </authorList>
    </citation>
    <scope>NUCLEOTIDE SEQUENCE [LARGE SCALE GENOMIC DNA]</scope>
    <source>
        <strain evidence="5">SD1D</strain>
    </source>
</reference>